<evidence type="ECO:0000256" key="2">
    <source>
        <dbReference type="ARBA" id="ARBA00022692"/>
    </source>
</evidence>
<feature type="transmembrane region" description="Helical" evidence="6">
    <location>
        <begin position="411"/>
        <end position="432"/>
    </location>
</feature>
<name>A0AAV9GCY2_9PEZI</name>
<evidence type="ECO:0000256" key="1">
    <source>
        <dbReference type="ARBA" id="ARBA00004141"/>
    </source>
</evidence>
<dbReference type="PANTHER" id="PTHR23502:SF163">
    <property type="entry name" value="MAJOR FACILITATOR SUPERFAMILY (MFS) PROFILE DOMAIN-CONTAINING PROTEIN"/>
    <property type="match status" value="1"/>
</dbReference>
<keyword evidence="9" id="KW-1185">Reference proteome</keyword>
<keyword evidence="2 6" id="KW-0812">Transmembrane</keyword>
<feature type="transmembrane region" description="Helical" evidence="6">
    <location>
        <begin position="233"/>
        <end position="252"/>
    </location>
</feature>
<dbReference type="EMBL" id="MU865967">
    <property type="protein sequence ID" value="KAK4445235.1"/>
    <property type="molecule type" value="Genomic_DNA"/>
</dbReference>
<dbReference type="GO" id="GO:0022857">
    <property type="term" value="F:transmembrane transporter activity"/>
    <property type="evidence" value="ECO:0007669"/>
    <property type="project" value="InterPro"/>
</dbReference>
<reference evidence="8" key="2">
    <citation type="submission" date="2023-05" db="EMBL/GenBank/DDBJ databases">
        <authorList>
            <consortium name="Lawrence Berkeley National Laboratory"/>
            <person name="Steindorff A."/>
            <person name="Hensen N."/>
            <person name="Bonometti L."/>
            <person name="Westerberg I."/>
            <person name="Brannstrom I.O."/>
            <person name="Guillou S."/>
            <person name="Cros-Aarteil S."/>
            <person name="Calhoun S."/>
            <person name="Haridas S."/>
            <person name="Kuo A."/>
            <person name="Mondo S."/>
            <person name="Pangilinan J."/>
            <person name="Riley R."/>
            <person name="Labutti K."/>
            <person name="Andreopoulos B."/>
            <person name="Lipzen A."/>
            <person name="Chen C."/>
            <person name="Yanf M."/>
            <person name="Daum C."/>
            <person name="Ng V."/>
            <person name="Clum A."/>
            <person name="Ohm R."/>
            <person name="Martin F."/>
            <person name="Silar P."/>
            <person name="Natvig D."/>
            <person name="Lalanne C."/>
            <person name="Gautier V."/>
            <person name="Ament-Velasquez S.L."/>
            <person name="Kruys A."/>
            <person name="Hutchinson M.I."/>
            <person name="Powell A.J."/>
            <person name="Barry K."/>
            <person name="Miller A.N."/>
            <person name="Grigoriev I.V."/>
            <person name="Debuchy R."/>
            <person name="Gladieux P."/>
            <person name="Thoren M.H."/>
            <person name="Johannesson H."/>
        </authorList>
    </citation>
    <scope>NUCLEOTIDE SEQUENCE</scope>
    <source>
        <strain evidence="8">PSN243</strain>
    </source>
</reference>
<feature type="transmembrane region" description="Helical" evidence="6">
    <location>
        <begin position="342"/>
        <end position="365"/>
    </location>
</feature>
<comment type="caution">
    <text evidence="8">The sequence shown here is derived from an EMBL/GenBank/DDBJ whole genome shotgun (WGS) entry which is preliminary data.</text>
</comment>
<feature type="domain" description="Major facilitator superfamily (MFS) profile" evidence="7">
    <location>
        <begin position="72"/>
        <end position="503"/>
    </location>
</feature>
<keyword evidence="3 6" id="KW-1133">Transmembrane helix</keyword>
<dbReference type="Gene3D" id="1.20.1250.20">
    <property type="entry name" value="MFS general substrate transporter like domains"/>
    <property type="match status" value="1"/>
</dbReference>
<dbReference type="GO" id="GO:0016020">
    <property type="term" value="C:membrane"/>
    <property type="evidence" value="ECO:0007669"/>
    <property type="project" value="UniProtKB-SubCell"/>
</dbReference>
<dbReference type="Pfam" id="PF07690">
    <property type="entry name" value="MFS_1"/>
    <property type="match status" value="1"/>
</dbReference>
<accession>A0AAV9GCY2</accession>
<dbReference type="InterPro" id="IPR011701">
    <property type="entry name" value="MFS"/>
</dbReference>
<evidence type="ECO:0000313" key="9">
    <source>
        <dbReference type="Proteomes" id="UP001321760"/>
    </source>
</evidence>
<evidence type="ECO:0000259" key="7">
    <source>
        <dbReference type="PROSITE" id="PS50850"/>
    </source>
</evidence>
<protein>
    <submittedName>
        <fullName evidence="8">Major facilitator superfamily domain-containing protein</fullName>
    </submittedName>
</protein>
<feature type="transmembrane region" description="Helical" evidence="6">
    <location>
        <begin position="386"/>
        <end position="405"/>
    </location>
</feature>
<proteinExistence type="inferred from homology"/>
<organism evidence="8 9">
    <name type="scientific">Podospora aff. communis PSN243</name>
    <dbReference type="NCBI Taxonomy" id="3040156"/>
    <lineage>
        <taxon>Eukaryota</taxon>
        <taxon>Fungi</taxon>
        <taxon>Dikarya</taxon>
        <taxon>Ascomycota</taxon>
        <taxon>Pezizomycotina</taxon>
        <taxon>Sordariomycetes</taxon>
        <taxon>Sordariomycetidae</taxon>
        <taxon>Sordariales</taxon>
        <taxon>Podosporaceae</taxon>
        <taxon>Podospora</taxon>
    </lineage>
</organism>
<comment type="similarity">
    <text evidence="5">Belongs to the major facilitator superfamily. CAR1 family.</text>
</comment>
<evidence type="ECO:0000256" key="6">
    <source>
        <dbReference type="SAM" id="Phobius"/>
    </source>
</evidence>
<evidence type="ECO:0000256" key="4">
    <source>
        <dbReference type="ARBA" id="ARBA00023136"/>
    </source>
</evidence>
<feature type="transmembrane region" description="Helical" evidence="6">
    <location>
        <begin position="444"/>
        <end position="467"/>
    </location>
</feature>
<dbReference type="PANTHER" id="PTHR23502">
    <property type="entry name" value="MAJOR FACILITATOR SUPERFAMILY"/>
    <property type="match status" value="1"/>
</dbReference>
<gene>
    <name evidence="8" type="ORF">QBC34DRAFT_472791</name>
</gene>
<feature type="transmembrane region" description="Helical" evidence="6">
    <location>
        <begin position="145"/>
        <end position="162"/>
    </location>
</feature>
<evidence type="ECO:0000256" key="5">
    <source>
        <dbReference type="ARBA" id="ARBA00038347"/>
    </source>
</evidence>
<dbReference type="SUPFAM" id="SSF103473">
    <property type="entry name" value="MFS general substrate transporter"/>
    <property type="match status" value="1"/>
</dbReference>
<sequence>MTVTADETQPLLRSKSNGSAHCPAPIAGHQYTEVNNACIDAGAASDAYLVDFDPEGDVDNPLEWPTAFKWGIVALLALTAFTVTFTCIGVVPLALRIISDLSPPDPSSPPSKSSSVLLVTIWELGEAAGPLLIAPLSETYGRYPVINAANILFILATLLAVTSQSVPVFVTARAMTGLAVASNVLNPAIVGDMFVSEERGGAVSLIFLAPLIGGALGPAIASAVAERAGWRSVLWLSLTLASVCEVVFLTCFRETYKVAILRRRVKRLGLDRGKGGAVVQGDQGGGLKGLGEAVLRPARVLLGSGVLMAMSAFGSVVFSYYYIMSTTLSEILGGLYGLDPVTVGFCFVSFSIGSTFSVFVCNRHLDKIYIKMKEANKGVGLPEFRLPLVIIGAVCMPIVTAFYGWSAQLQLGVHCTLISSALMGSSMTLALVPLTAYIVDAFGLYAASATTGIIVTRCLMSTFLPLLTGPLVDWFGYGWAFTSFAGLTMMLVPIPILMLRYGAHWRRLSPYSRDQ</sequence>
<feature type="transmembrane region" description="Helical" evidence="6">
    <location>
        <begin position="168"/>
        <end position="190"/>
    </location>
</feature>
<dbReference type="InterPro" id="IPR036259">
    <property type="entry name" value="MFS_trans_sf"/>
</dbReference>
<feature type="transmembrane region" description="Helical" evidence="6">
    <location>
        <begin position="115"/>
        <end position="133"/>
    </location>
</feature>
<feature type="transmembrane region" description="Helical" evidence="6">
    <location>
        <begin position="479"/>
        <end position="499"/>
    </location>
</feature>
<evidence type="ECO:0000313" key="8">
    <source>
        <dbReference type="EMBL" id="KAK4445235.1"/>
    </source>
</evidence>
<feature type="transmembrane region" description="Helical" evidence="6">
    <location>
        <begin position="300"/>
        <end position="322"/>
    </location>
</feature>
<comment type="subcellular location">
    <subcellularLocation>
        <location evidence="1">Membrane</location>
        <topology evidence="1">Multi-pass membrane protein</topology>
    </subcellularLocation>
</comment>
<dbReference type="FunFam" id="1.20.1250.20:FF:000509">
    <property type="entry name" value="MFS general substrate transporter"/>
    <property type="match status" value="1"/>
</dbReference>
<dbReference type="InterPro" id="IPR020846">
    <property type="entry name" value="MFS_dom"/>
</dbReference>
<dbReference type="PROSITE" id="PS50850">
    <property type="entry name" value="MFS"/>
    <property type="match status" value="1"/>
</dbReference>
<feature type="transmembrane region" description="Helical" evidence="6">
    <location>
        <begin position="72"/>
        <end position="95"/>
    </location>
</feature>
<reference evidence="8" key="1">
    <citation type="journal article" date="2023" name="Mol. Phylogenet. Evol.">
        <title>Genome-scale phylogeny and comparative genomics of the fungal order Sordariales.</title>
        <authorList>
            <person name="Hensen N."/>
            <person name="Bonometti L."/>
            <person name="Westerberg I."/>
            <person name="Brannstrom I.O."/>
            <person name="Guillou S."/>
            <person name="Cros-Aarteil S."/>
            <person name="Calhoun S."/>
            <person name="Haridas S."/>
            <person name="Kuo A."/>
            <person name="Mondo S."/>
            <person name="Pangilinan J."/>
            <person name="Riley R."/>
            <person name="LaButti K."/>
            <person name="Andreopoulos B."/>
            <person name="Lipzen A."/>
            <person name="Chen C."/>
            <person name="Yan M."/>
            <person name="Daum C."/>
            <person name="Ng V."/>
            <person name="Clum A."/>
            <person name="Steindorff A."/>
            <person name="Ohm R.A."/>
            <person name="Martin F."/>
            <person name="Silar P."/>
            <person name="Natvig D.O."/>
            <person name="Lalanne C."/>
            <person name="Gautier V."/>
            <person name="Ament-Velasquez S.L."/>
            <person name="Kruys A."/>
            <person name="Hutchinson M.I."/>
            <person name="Powell A.J."/>
            <person name="Barry K."/>
            <person name="Miller A.N."/>
            <person name="Grigoriev I.V."/>
            <person name="Debuchy R."/>
            <person name="Gladieux P."/>
            <person name="Hiltunen Thoren M."/>
            <person name="Johannesson H."/>
        </authorList>
    </citation>
    <scope>NUCLEOTIDE SEQUENCE</scope>
    <source>
        <strain evidence="8">PSN243</strain>
    </source>
</reference>
<dbReference type="Proteomes" id="UP001321760">
    <property type="component" value="Unassembled WGS sequence"/>
</dbReference>
<dbReference type="AlphaFoldDB" id="A0AAV9GCY2"/>
<keyword evidence="4 6" id="KW-0472">Membrane</keyword>
<evidence type="ECO:0000256" key="3">
    <source>
        <dbReference type="ARBA" id="ARBA00022989"/>
    </source>
</evidence>
<feature type="transmembrane region" description="Helical" evidence="6">
    <location>
        <begin position="202"/>
        <end position="221"/>
    </location>
</feature>